<evidence type="ECO:0000313" key="2">
    <source>
        <dbReference type="Proteomes" id="UP000629098"/>
    </source>
</evidence>
<dbReference type="RefSeq" id="WP_190825141.1">
    <property type="nucleotide sequence ID" value="NZ_CAWPPI010000009.1"/>
</dbReference>
<comment type="caution">
    <text evidence="1">The sequence shown here is derived from an EMBL/GenBank/DDBJ whole genome shotgun (WGS) entry which is preliminary data.</text>
</comment>
<organism evidence="1 2">
    <name type="scientific">Iningainema tapete BLCC-T55</name>
    <dbReference type="NCBI Taxonomy" id="2748662"/>
    <lineage>
        <taxon>Bacteria</taxon>
        <taxon>Bacillati</taxon>
        <taxon>Cyanobacteriota</taxon>
        <taxon>Cyanophyceae</taxon>
        <taxon>Nostocales</taxon>
        <taxon>Scytonemataceae</taxon>
        <taxon>Iningainema tapete</taxon>
    </lineage>
</organism>
<dbReference type="Proteomes" id="UP000629098">
    <property type="component" value="Unassembled WGS sequence"/>
</dbReference>
<dbReference type="AlphaFoldDB" id="A0A8J6XHP6"/>
<keyword evidence="2" id="KW-1185">Reference proteome</keyword>
<reference evidence="1" key="1">
    <citation type="submission" date="2020-09" db="EMBL/GenBank/DDBJ databases">
        <title>Iningainema tapete sp. nov. (Scytonemataceae, Cyanobacteria) from greenhouses in central Florida (USA) produces two types of nodularin with biosynthetic potential for microcystin-LR and anabaenopeptins.</title>
        <authorList>
            <person name="Berthold D.E."/>
            <person name="Lefler F.W."/>
            <person name="Huang I.-S."/>
            <person name="Abdulla H."/>
            <person name="Zimba P.V."/>
            <person name="Laughinghouse H.D. IV."/>
        </authorList>
    </citation>
    <scope>NUCLEOTIDE SEQUENCE</scope>
    <source>
        <strain evidence="1">BLCCT55</strain>
    </source>
</reference>
<dbReference type="EMBL" id="JACXAE010000009">
    <property type="protein sequence ID" value="MBD2770856.1"/>
    <property type="molecule type" value="Genomic_DNA"/>
</dbReference>
<gene>
    <name evidence="1" type="ORF">ICL16_01630</name>
</gene>
<proteinExistence type="predicted"/>
<sequence length="183" mass="20743">MQFSIWATTVVLFSLLITPLKANSVVNVASNYVSTTIASRRAIAVSKAEFGVFRVDKNGKTTFIPTTKVHLEEGNKYGWRIQMKDYKGEVTWREVIRLPQRPESWGTDNGENFSIEANGTEGVTTRTQLTKDGVIRNSWTMVSGDPLGKHMIDVYVDERRIASFEFEVVPSLKRVDRSRTPRL</sequence>
<accession>A0A8J6XHP6</accession>
<name>A0A8J6XHP6_9CYAN</name>
<evidence type="ECO:0000313" key="1">
    <source>
        <dbReference type="EMBL" id="MBD2770856.1"/>
    </source>
</evidence>
<protein>
    <submittedName>
        <fullName evidence="1">Uncharacterized protein</fullName>
    </submittedName>
</protein>